<accession>B4GAH3</accession>
<name>B4GAH3_DROPE</name>
<feature type="compositionally biased region" description="Low complexity" evidence="1">
    <location>
        <begin position="72"/>
        <end position="86"/>
    </location>
</feature>
<dbReference type="PhylomeDB" id="B4GAH3"/>
<dbReference type="AlphaFoldDB" id="B4GAH3"/>
<dbReference type="InterPro" id="IPR031931">
    <property type="entry name" value="DUF4768"/>
</dbReference>
<dbReference type="HOGENOM" id="CLU_118259_0_0_1"/>
<proteinExistence type="predicted"/>
<dbReference type="OrthoDB" id="7817409at2759"/>
<dbReference type="Pfam" id="PF15989">
    <property type="entry name" value="DUF4768"/>
    <property type="match status" value="1"/>
</dbReference>
<keyword evidence="4" id="KW-1185">Reference proteome</keyword>
<dbReference type="Proteomes" id="UP000008744">
    <property type="component" value="Unassembled WGS sequence"/>
</dbReference>
<evidence type="ECO:0000313" key="4">
    <source>
        <dbReference type="Proteomes" id="UP000008744"/>
    </source>
</evidence>
<protein>
    <submittedName>
        <fullName evidence="3">GL11376</fullName>
    </submittedName>
</protein>
<feature type="compositionally biased region" description="Polar residues" evidence="1">
    <location>
        <begin position="56"/>
        <end position="71"/>
    </location>
</feature>
<dbReference type="OMA" id="WRVWQIY"/>
<feature type="signal peptide" evidence="2">
    <location>
        <begin position="1"/>
        <end position="22"/>
    </location>
</feature>
<keyword evidence="2" id="KW-0732">Signal</keyword>
<dbReference type="eggNOG" id="KOG2499">
    <property type="taxonomic scope" value="Eukaryota"/>
</dbReference>
<organism evidence="4">
    <name type="scientific">Drosophila persimilis</name>
    <name type="common">Fruit fly</name>
    <dbReference type="NCBI Taxonomy" id="7234"/>
    <lineage>
        <taxon>Eukaryota</taxon>
        <taxon>Metazoa</taxon>
        <taxon>Ecdysozoa</taxon>
        <taxon>Arthropoda</taxon>
        <taxon>Hexapoda</taxon>
        <taxon>Insecta</taxon>
        <taxon>Pterygota</taxon>
        <taxon>Neoptera</taxon>
        <taxon>Endopterygota</taxon>
        <taxon>Diptera</taxon>
        <taxon>Brachycera</taxon>
        <taxon>Muscomorpha</taxon>
        <taxon>Ephydroidea</taxon>
        <taxon>Drosophilidae</taxon>
        <taxon>Drosophila</taxon>
        <taxon>Sophophora</taxon>
    </lineage>
</organism>
<dbReference type="EMBL" id="CH479181">
    <property type="protein sequence ID" value="EDW31925.1"/>
    <property type="molecule type" value="Genomic_DNA"/>
</dbReference>
<evidence type="ECO:0000256" key="2">
    <source>
        <dbReference type="SAM" id="SignalP"/>
    </source>
</evidence>
<sequence length="180" mass="20125">MPRMLQTRALLLVLSQLPLTNTKSISITPKQQQSIGGINKSTSNTSILDAGDQKKNTTSLTASGPGSPSVISATPSTTPSQSSPSAVKHIRRSKRSTLMDIPFDFNTKHLPCDVDVGNAVSIVDNFESHCVWAYNNKHAHEGTWRVWQIYKLEGFFFGQYHERLKRYEIDPHGYVWPKDP</sequence>
<reference evidence="3 4" key="1">
    <citation type="journal article" date="2007" name="Nature">
        <title>Evolution of genes and genomes on the Drosophila phylogeny.</title>
        <authorList>
            <consortium name="Drosophila 12 Genomes Consortium"/>
            <person name="Clark A.G."/>
            <person name="Eisen M.B."/>
            <person name="Smith D.R."/>
            <person name="Bergman C.M."/>
            <person name="Oliver B."/>
            <person name="Markow T.A."/>
            <person name="Kaufman T.C."/>
            <person name="Kellis M."/>
            <person name="Gelbart W."/>
            <person name="Iyer V.N."/>
            <person name="Pollard D.A."/>
            <person name="Sackton T.B."/>
            <person name="Larracuente A.M."/>
            <person name="Singh N.D."/>
            <person name="Abad J.P."/>
            <person name="Abt D.N."/>
            <person name="Adryan B."/>
            <person name="Aguade M."/>
            <person name="Akashi H."/>
            <person name="Anderson W.W."/>
            <person name="Aquadro C.F."/>
            <person name="Ardell D.H."/>
            <person name="Arguello R."/>
            <person name="Artieri C.G."/>
            <person name="Barbash D.A."/>
            <person name="Barker D."/>
            <person name="Barsanti P."/>
            <person name="Batterham P."/>
            <person name="Batzoglou S."/>
            <person name="Begun D."/>
            <person name="Bhutkar A."/>
            <person name="Blanco E."/>
            <person name="Bosak S.A."/>
            <person name="Bradley R.K."/>
            <person name="Brand A.D."/>
            <person name="Brent M.R."/>
            <person name="Brooks A.N."/>
            <person name="Brown R.H."/>
            <person name="Butlin R.K."/>
            <person name="Caggese C."/>
            <person name="Calvi B.R."/>
            <person name="Bernardo de Carvalho A."/>
            <person name="Caspi A."/>
            <person name="Castrezana S."/>
            <person name="Celniker S.E."/>
            <person name="Chang J.L."/>
            <person name="Chapple C."/>
            <person name="Chatterji S."/>
            <person name="Chinwalla A."/>
            <person name="Civetta A."/>
            <person name="Clifton S.W."/>
            <person name="Comeron J.M."/>
            <person name="Costello J.C."/>
            <person name="Coyne J.A."/>
            <person name="Daub J."/>
            <person name="David R.G."/>
            <person name="Delcher A.L."/>
            <person name="Delehaunty K."/>
            <person name="Do C.B."/>
            <person name="Ebling H."/>
            <person name="Edwards K."/>
            <person name="Eickbush T."/>
            <person name="Evans J.D."/>
            <person name="Filipski A."/>
            <person name="Findeiss S."/>
            <person name="Freyhult E."/>
            <person name="Fulton L."/>
            <person name="Fulton R."/>
            <person name="Garcia A.C."/>
            <person name="Gardiner A."/>
            <person name="Garfield D.A."/>
            <person name="Garvin B.E."/>
            <person name="Gibson G."/>
            <person name="Gilbert D."/>
            <person name="Gnerre S."/>
            <person name="Godfrey J."/>
            <person name="Good R."/>
            <person name="Gotea V."/>
            <person name="Gravely B."/>
            <person name="Greenberg A.J."/>
            <person name="Griffiths-Jones S."/>
            <person name="Gross S."/>
            <person name="Guigo R."/>
            <person name="Gustafson E.A."/>
            <person name="Haerty W."/>
            <person name="Hahn M.W."/>
            <person name="Halligan D.L."/>
            <person name="Halpern A.L."/>
            <person name="Halter G.M."/>
            <person name="Han M.V."/>
            <person name="Heger A."/>
            <person name="Hillier L."/>
            <person name="Hinrichs A.S."/>
            <person name="Holmes I."/>
            <person name="Hoskins R.A."/>
            <person name="Hubisz M.J."/>
            <person name="Hultmark D."/>
            <person name="Huntley M.A."/>
            <person name="Jaffe D.B."/>
            <person name="Jagadeeshan S."/>
            <person name="Jeck W.R."/>
            <person name="Johnson J."/>
            <person name="Jones C.D."/>
            <person name="Jordan W.C."/>
            <person name="Karpen G.H."/>
            <person name="Kataoka E."/>
            <person name="Keightley P.D."/>
            <person name="Kheradpour P."/>
            <person name="Kirkness E.F."/>
            <person name="Koerich L.B."/>
            <person name="Kristiansen K."/>
            <person name="Kudrna D."/>
            <person name="Kulathinal R.J."/>
            <person name="Kumar S."/>
            <person name="Kwok R."/>
            <person name="Lander E."/>
            <person name="Langley C.H."/>
            <person name="Lapoint R."/>
            <person name="Lazzaro B.P."/>
            <person name="Lee S.J."/>
            <person name="Levesque L."/>
            <person name="Li R."/>
            <person name="Lin C.F."/>
            <person name="Lin M.F."/>
            <person name="Lindblad-Toh K."/>
            <person name="Llopart A."/>
            <person name="Long M."/>
            <person name="Low L."/>
            <person name="Lozovsky E."/>
            <person name="Lu J."/>
            <person name="Luo M."/>
            <person name="Machado C.A."/>
            <person name="Makalowski W."/>
            <person name="Marzo M."/>
            <person name="Matsuda M."/>
            <person name="Matzkin L."/>
            <person name="McAllister B."/>
            <person name="McBride C.S."/>
            <person name="McKernan B."/>
            <person name="McKernan K."/>
            <person name="Mendez-Lago M."/>
            <person name="Minx P."/>
            <person name="Mollenhauer M.U."/>
            <person name="Montooth K."/>
            <person name="Mount S.M."/>
            <person name="Mu X."/>
            <person name="Myers E."/>
            <person name="Negre B."/>
            <person name="Newfeld S."/>
            <person name="Nielsen R."/>
            <person name="Noor M.A."/>
            <person name="O'Grady P."/>
            <person name="Pachter L."/>
            <person name="Papaceit M."/>
            <person name="Parisi M.J."/>
            <person name="Parisi M."/>
            <person name="Parts L."/>
            <person name="Pedersen J.S."/>
            <person name="Pesole G."/>
            <person name="Phillippy A.M."/>
            <person name="Ponting C.P."/>
            <person name="Pop M."/>
            <person name="Porcelli D."/>
            <person name="Powell J.R."/>
            <person name="Prohaska S."/>
            <person name="Pruitt K."/>
            <person name="Puig M."/>
            <person name="Quesneville H."/>
            <person name="Ram K.R."/>
            <person name="Rand D."/>
            <person name="Rasmussen M.D."/>
            <person name="Reed L.K."/>
            <person name="Reenan R."/>
            <person name="Reily A."/>
            <person name="Remington K.A."/>
            <person name="Rieger T.T."/>
            <person name="Ritchie M.G."/>
            <person name="Robin C."/>
            <person name="Rogers Y.H."/>
            <person name="Rohde C."/>
            <person name="Rozas J."/>
            <person name="Rubenfield M.J."/>
            <person name="Ruiz A."/>
            <person name="Russo S."/>
            <person name="Salzberg S.L."/>
            <person name="Sanchez-Gracia A."/>
            <person name="Saranga D.J."/>
            <person name="Sato H."/>
            <person name="Schaeffer S.W."/>
            <person name="Schatz M.C."/>
            <person name="Schlenke T."/>
            <person name="Schwartz R."/>
            <person name="Segarra C."/>
            <person name="Singh R.S."/>
            <person name="Sirot L."/>
            <person name="Sirota M."/>
            <person name="Sisneros N.B."/>
            <person name="Smith C.D."/>
            <person name="Smith T.F."/>
            <person name="Spieth J."/>
            <person name="Stage D.E."/>
            <person name="Stark A."/>
            <person name="Stephan W."/>
            <person name="Strausberg R.L."/>
            <person name="Strempel S."/>
            <person name="Sturgill D."/>
            <person name="Sutton G."/>
            <person name="Sutton G.G."/>
            <person name="Tao W."/>
            <person name="Teichmann S."/>
            <person name="Tobari Y.N."/>
            <person name="Tomimura Y."/>
            <person name="Tsolas J.M."/>
            <person name="Valente V.L."/>
            <person name="Venter E."/>
            <person name="Venter J.C."/>
            <person name="Vicario S."/>
            <person name="Vieira F.G."/>
            <person name="Vilella A.J."/>
            <person name="Villasante A."/>
            <person name="Walenz B."/>
            <person name="Wang J."/>
            <person name="Wasserman M."/>
            <person name="Watts T."/>
            <person name="Wilson D."/>
            <person name="Wilson R.K."/>
            <person name="Wing R.A."/>
            <person name="Wolfner M.F."/>
            <person name="Wong A."/>
            <person name="Wong G.K."/>
            <person name="Wu C.I."/>
            <person name="Wu G."/>
            <person name="Yamamoto D."/>
            <person name="Yang H.P."/>
            <person name="Yang S.P."/>
            <person name="Yorke J.A."/>
            <person name="Yoshida K."/>
            <person name="Zdobnov E."/>
            <person name="Zhang P."/>
            <person name="Zhang Y."/>
            <person name="Zimin A.V."/>
            <person name="Baldwin J."/>
            <person name="Abdouelleil A."/>
            <person name="Abdulkadir J."/>
            <person name="Abebe A."/>
            <person name="Abera B."/>
            <person name="Abreu J."/>
            <person name="Acer S.C."/>
            <person name="Aftuck L."/>
            <person name="Alexander A."/>
            <person name="An P."/>
            <person name="Anderson E."/>
            <person name="Anderson S."/>
            <person name="Arachi H."/>
            <person name="Azer M."/>
            <person name="Bachantsang P."/>
            <person name="Barry A."/>
            <person name="Bayul T."/>
            <person name="Berlin A."/>
            <person name="Bessette D."/>
            <person name="Bloom T."/>
            <person name="Blye J."/>
            <person name="Boguslavskiy L."/>
            <person name="Bonnet C."/>
            <person name="Boukhgalter B."/>
            <person name="Bourzgui I."/>
            <person name="Brown A."/>
            <person name="Cahill P."/>
            <person name="Channer S."/>
            <person name="Cheshatsang Y."/>
            <person name="Chuda L."/>
            <person name="Citroen M."/>
            <person name="Collymore A."/>
            <person name="Cooke P."/>
            <person name="Costello M."/>
            <person name="D'Aco K."/>
            <person name="Daza R."/>
            <person name="De Haan G."/>
            <person name="DeGray S."/>
            <person name="DeMaso C."/>
            <person name="Dhargay N."/>
            <person name="Dooley K."/>
            <person name="Dooley E."/>
            <person name="Doricent M."/>
            <person name="Dorje P."/>
            <person name="Dorjee K."/>
            <person name="Dupes A."/>
            <person name="Elong R."/>
            <person name="Falk J."/>
            <person name="Farina A."/>
            <person name="Faro S."/>
            <person name="Ferguson D."/>
            <person name="Fisher S."/>
            <person name="Foley C.D."/>
            <person name="Franke A."/>
            <person name="Friedrich D."/>
            <person name="Gadbois L."/>
            <person name="Gearin G."/>
            <person name="Gearin C.R."/>
            <person name="Giannoukos G."/>
            <person name="Goode T."/>
            <person name="Graham J."/>
            <person name="Grandbois E."/>
            <person name="Grewal S."/>
            <person name="Gyaltsen K."/>
            <person name="Hafez N."/>
            <person name="Hagos B."/>
            <person name="Hall J."/>
            <person name="Henson C."/>
            <person name="Hollinger A."/>
            <person name="Honan T."/>
            <person name="Huard M.D."/>
            <person name="Hughes L."/>
            <person name="Hurhula B."/>
            <person name="Husby M.E."/>
            <person name="Kamat A."/>
            <person name="Kanga B."/>
            <person name="Kashin S."/>
            <person name="Khazanovich D."/>
            <person name="Kisner P."/>
            <person name="Lance K."/>
            <person name="Lara M."/>
            <person name="Lee W."/>
            <person name="Lennon N."/>
            <person name="Letendre F."/>
            <person name="LeVine R."/>
            <person name="Lipovsky A."/>
            <person name="Liu X."/>
            <person name="Liu J."/>
            <person name="Liu S."/>
            <person name="Lokyitsang T."/>
            <person name="Lokyitsang Y."/>
            <person name="Lubonja R."/>
            <person name="Lui A."/>
            <person name="MacDonald P."/>
            <person name="Magnisalis V."/>
            <person name="Maru K."/>
            <person name="Matthews C."/>
            <person name="McCusker W."/>
            <person name="McDonough S."/>
            <person name="Mehta T."/>
            <person name="Meldrim J."/>
            <person name="Meneus L."/>
            <person name="Mihai O."/>
            <person name="Mihalev A."/>
            <person name="Mihova T."/>
            <person name="Mittelman R."/>
            <person name="Mlenga V."/>
            <person name="Montmayeur A."/>
            <person name="Mulrain L."/>
            <person name="Navidi A."/>
            <person name="Naylor J."/>
            <person name="Negash T."/>
            <person name="Nguyen T."/>
            <person name="Nguyen N."/>
            <person name="Nicol R."/>
            <person name="Norbu C."/>
            <person name="Norbu N."/>
            <person name="Novod N."/>
            <person name="O'Neill B."/>
            <person name="Osman S."/>
            <person name="Markiewicz E."/>
            <person name="Oyono O.L."/>
            <person name="Patti C."/>
            <person name="Phunkhang P."/>
            <person name="Pierre F."/>
            <person name="Priest M."/>
            <person name="Raghuraman S."/>
            <person name="Rege F."/>
            <person name="Reyes R."/>
            <person name="Rise C."/>
            <person name="Rogov P."/>
            <person name="Ross K."/>
            <person name="Ryan E."/>
            <person name="Settipalli S."/>
            <person name="Shea T."/>
            <person name="Sherpa N."/>
            <person name="Shi L."/>
            <person name="Shih D."/>
            <person name="Sparrow T."/>
            <person name="Spaulding J."/>
            <person name="Stalker J."/>
            <person name="Stange-Thomann N."/>
            <person name="Stavropoulos S."/>
            <person name="Stone C."/>
            <person name="Strader C."/>
            <person name="Tesfaye S."/>
            <person name="Thomson T."/>
            <person name="Thoulutsang Y."/>
            <person name="Thoulutsang D."/>
            <person name="Topham K."/>
            <person name="Topping I."/>
            <person name="Tsamla T."/>
            <person name="Vassiliev H."/>
            <person name="Vo A."/>
            <person name="Wangchuk T."/>
            <person name="Wangdi T."/>
            <person name="Weiand M."/>
            <person name="Wilkinson J."/>
            <person name="Wilson A."/>
            <person name="Yadav S."/>
            <person name="Young G."/>
            <person name="Yu Q."/>
            <person name="Zembek L."/>
            <person name="Zhong D."/>
            <person name="Zimmer A."/>
            <person name="Zwirko Z."/>
            <person name="Jaffe D.B."/>
            <person name="Alvarez P."/>
            <person name="Brockman W."/>
            <person name="Butler J."/>
            <person name="Chin C."/>
            <person name="Gnerre S."/>
            <person name="Grabherr M."/>
            <person name="Kleber M."/>
            <person name="Mauceli E."/>
            <person name="MacCallum I."/>
        </authorList>
    </citation>
    <scope>NUCLEOTIDE SEQUENCE [LARGE SCALE GENOMIC DNA]</scope>
    <source>
        <strain evidence="4">MSH-3 / Tucson 14011-0111.49</strain>
    </source>
</reference>
<evidence type="ECO:0000256" key="1">
    <source>
        <dbReference type="SAM" id="MobiDB-lite"/>
    </source>
</evidence>
<feature type="chain" id="PRO_5002803285" evidence="2">
    <location>
        <begin position="23"/>
        <end position="180"/>
    </location>
</feature>
<evidence type="ECO:0000313" key="3">
    <source>
        <dbReference type="EMBL" id="EDW31925.1"/>
    </source>
</evidence>
<gene>
    <name evidence="3" type="primary">Dper\GL11376</name>
    <name evidence="3" type="ORF">Dper_GL11376</name>
</gene>
<feature type="region of interest" description="Disordered" evidence="1">
    <location>
        <begin position="29"/>
        <end position="88"/>
    </location>
</feature>
<feature type="compositionally biased region" description="Polar residues" evidence="1">
    <location>
        <begin position="29"/>
        <end position="47"/>
    </location>
</feature>